<evidence type="ECO:0000313" key="3">
    <source>
        <dbReference type="EMBL" id="KAF8003745.1"/>
    </source>
</evidence>
<dbReference type="EMBL" id="JACBPP010000002">
    <property type="protein sequence ID" value="KAF8003745.1"/>
    <property type="molecule type" value="Genomic_DNA"/>
</dbReference>
<feature type="transmembrane region" description="Helical" evidence="2">
    <location>
        <begin position="121"/>
        <end position="142"/>
    </location>
</feature>
<accession>A0A8H7GV95</accession>
<proteinExistence type="predicted"/>
<feature type="region of interest" description="Disordered" evidence="1">
    <location>
        <begin position="1"/>
        <end position="51"/>
    </location>
</feature>
<sequence length="177" mass="19093">MSKDQSVARVHSAESISTAGGEEYDFDDPSNYFTDYIDDQNPKGLRKPTQEESRTLRRTLGHAPYVAYLICLTELAERASYYSTSGVLANFIQRPLPPGSTTGAPVLTTSSQSAGALDMGVTASSAFTLLLTFLAYVVPLYGGFVADTKLGKFKAIWIGVAAGFSATYSLSLPRSRR</sequence>
<dbReference type="Gene3D" id="1.20.1250.20">
    <property type="entry name" value="MFS general substrate transporter like domains"/>
    <property type="match status" value="1"/>
</dbReference>
<evidence type="ECO:0000256" key="2">
    <source>
        <dbReference type="SAM" id="Phobius"/>
    </source>
</evidence>
<dbReference type="OrthoDB" id="8904098at2759"/>
<dbReference type="Proteomes" id="UP000649328">
    <property type="component" value="Unassembled WGS sequence"/>
</dbReference>
<keyword evidence="4" id="KW-1185">Reference proteome</keyword>
<name>A0A8H7GV95_9ASCO</name>
<comment type="caution">
    <text evidence="3">The sequence shown here is derived from an EMBL/GenBank/DDBJ whole genome shotgun (WGS) entry which is preliminary data.</text>
</comment>
<keyword evidence="2" id="KW-0812">Transmembrane</keyword>
<keyword evidence="2" id="KW-1133">Transmembrane helix</keyword>
<protein>
    <submittedName>
        <fullName evidence="3">Uncharacterized protein</fullName>
    </submittedName>
</protein>
<keyword evidence="2" id="KW-0472">Membrane</keyword>
<dbReference type="AlphaFoldDB" id="A0A8H7GV95"/>
<gene>
    <name evidence="3" type="ORF">HF325_001193</name>
</gene>
<evidence type="ECO:0000256" key="1">
    <source>
        <dbReference type="SAM" id="MobiDB-lite"/>
    </source>
</evidence>
<evidence type="ECO:0000313" key="4">
    <source>
        <dbReference type="Proteomes" id="UP000649328"/>
    </source>
</evidence>
<reference evidence="3" key="1">
    <citation type="submission" date="2020-10" db="EMBL/GenBank/DDBJ databases">
        <title>The Whole-Genome Sequence of Metschnikowia persimmonesis, a Novel Endophytic Yeast Species Isolated from Medicinal Plant Diospyros kaki Thumb.</title>
        <authorList>
            <person name="Rahmat E."/>
            <person name="Kang Y."/>
        </authorList>
    </citation>
    <scope>NUCLEOTIDE SEQUENCE</scope>
    <source>
        <strain evidence="3">KIOM G15050</strain>
    </source>
</reference>
<organism evidence="3 4">
    <name type="scientific">Metschnikowia pulcherrima</name>
    <dbReference type="NCBI Taxonomy" id="27326"/>
    <lineage>
        <taxon>Eukaryota</taxon>
        <taxon>Fungi</taxon>
        <taxon>Dikarya</taxon>
        <taxon>Ascomycota</taxon>
        <taxon>Saccharomycotina</taxon>
        <taxon>Pichiomycetes</taxon>
        <taxon>Metschnikowiaceae</taxon>
        <taxon>Metschnikowia</taxon>
    </lineage>
</organism>
<feature type="transmembrane region" description="Helical" evidence="2">
    <location>
        <begin position="154"/>
        <end position="172"/>
    </location>
</feature>
<dbReference type="InterPro" id="IPR036259">
    <property type="entry name" value="MFS_trans_sf"/>
</dbReference>